<dbReference type="InterPro" id="IPR016024">
    <property type="entry name" value="ARM-type_fold"/>
</dbReference>
<keyword evidence="3" id="KW-1185">Reference proteome</keyword>
<feature type="compositionally biased region" description="Basic and acidic residues" evidence="1">
    <location>
        <begin position="597"/>
        <end position="624"/>
    </location>
</feature>
<proteinExistence type="predicted"/>
<protein>
    <submittedName>
        <fullName evidence="2">Small subunit processome component 20 homolog</fullName>
    </submittedName>
</protein>
<feature type="compositionally biased region" description="Basic and acidic residues" evidence="1">
    <location>
        <begin position="1477"/>
        <end position="1486"/>
    </location>
</feature>
<dbReference type="SUPFAM" id="SSF48371">
    <property type="entry name" value="ARM repeat"/>
    <property type="match status" value="1"/>
</dbReference>
<dbReference type="PANTHER" id="PTHR17695">
    <property type="entry name" value="SMALL SUBUNIT PROCESSOME COMPONENT 20 HOMOLOG"/>
    <property type="match status" value="1"/>
</dbReference>
<feature type="region of interest" description="Disordered" evidence="1">
    <location>
        <begin position="574"/>
        <end position="679"/>
    </location>
</feature>
<feature type="region of interest" description="Disordered" evidence="1">
    <location>
        <begin position="1466"/>
        <end position="1505"/>
    </location>
</feature>
<dbReference type="GO" id="GO:0032040">
    <property type="term" value="C:small-subunit processome"/>
    <property type="evidence" value="ECO:0007669"/>
    <property type="project" value="TreeGrafter"/>
</dbReference>
<reference evidence="2" key="1">
    <citation type="submission" date="2020-04" db="EMBL/GenBank/DDBJ databases">
        <authorList>
            <person name="Alioto T."/>
            <person name="Alioto T."/>
            <person name="Gomez Garrido J."/>
        </authorList>
    </citation>
    <scope>NUCLEOTIDE SEQUENCE</scope>
    <source>
        <strain evidence="2">A484AB</strain>
    </source>
</reference>
<dbReference type="InterPro" id="IPR011430">
    <property type="entry name" value="UTP20_N"/>
</dbReference>
<name>A0A6S7IF76_PARCT</name>
<feature type="compositionally biased region" description="Basic and acidic residues" evidence="1">
    <location>
        <begin position="637"/>
        <end position="646"/>
    </location>
</feature>
<evidence type="ECO:0000313" key="2">
    <source>
        <dbReference type="EMBL" id="CAB4017594.1"/>
    </source>
</evidence>
<dbReference type="InterPro" id="IPR052575">
    <property type="entry name" value="SSU_processome_comp_20"/>
</dbReference>
<dbReference type="PANTHER" id="PTHR17695:SF11">
    <property type="entry name" value="SMALL SUBUNIT PROCESSOME COMPONENT 20 HOMOLOG"/>
    <property type="match status" value="1"/>
</dbReference>
<evidence type="ECO:0000313" key="3">
    <source>
        <dbReference type="Proteomes" id="UP001152795"/>
    </source>
</evidence>
<dbReference type="EMBL" id="CACRXK020009617">
    <property type="protein sequence ID" value="CAB4017594.1"/>
    <property type="molecule type" value="Genomic_DNA"/>
</dbReference>
<comment type="caution">
    <text evidence="2">The sequence shown here is derived from an EMBL/GenBank/DDBJ whole genome shotgun (WGS) entry which is preliminary data.</text>
</comment>
<feature type="compositionally biased region" description="Acidic residues" evidence="1">
    <location>
        <begin position="1487"/>
        <end position="1498"/>
    </location>
</feature>
<sequence>MFSEMAKYAKKEHSEVIWNCLFNAIDTLLRQSNMDDVLSEKLKYLVQLTDVWTEWKQGALLFDAAQLQKCVTSLIKTKSTSQSLKTATLKLTSSLLLNSAELDTDQETKVLNSVFTTKNFSVVDTCRFGRNLKQWPKFMDTIRPKLVSYFERKIISRVLNAMERRKVLHMMTEIVLDKISLEEGYSASMFEEVMLFNFPKMVAKKGATWWNLLFQLDCETFSESEVETAWASLVALPFTRPLEAKTVFPSLLKLFNRLSEEAKCSSERTRILFLLSQTVKCISLLCKFHDVSLEEIQTYNSILDLVRNYSYDVHVLQACHVYLSVIKEQSSQLISSNQNLVEFYACVEKNLASHAHLIRLLTLKILTTFEPMNMDANEDGDVESSKCGIFEDCLDAELVPLTFHEYRRKLIFLQKLVYSNTRHAPDVVKEAPLRYLIGMLYLNLSTMWDPVMTLITTYAVEENKMMFWKVFQEYLALDPSHAGENEMSEQTPSFPSSPETLNMFFQRELWLCVGPREDNRVDRHNFRLLLWKTMAKFPQIVEARSRQVVPLFLEFVRKECSVIDEAGRVSYQDLTKGHSTTNDVDSHPMDVENNPTENERDPTHSDNNRKEIEHDPTDTDHDPTGSENEPTDYDGYDGGHDPKDSEVVPIEDDDTNVNQTGVGSKGRKKKNGQLKATTGRPVRMKTLSACLNVFGLFKNPSKLYQEPAIKQIYLTLLTQKDGEIQKLAIACLMAYKFDYLLPYKENLDRLMEDKTFRDELMSFSCDEDLNVVIAEHRTEFIHILIRILYGKMQRWTGAGTRGKSGSGARRSLILRFLNSCHGDEMKVFIDLISNGFKEIYEGERSMSVISLSKVVPLRKQLGFLNMFSQLIEVLGTQASQYLPRLLEILFYCLQICKDALEQRGKVDPRCLSNLRAVRQLAIKCLTKFFERFPNDDFSSTVDKVFKLVIAPQITKLRSEALQSPTSLLRLLNVWSKNPRLHHLLAHVPAGSNEGLLSHVFACLTSDHVCSPVVTMVMEMAERLLASGEAQSGPDGESNLGKVSRELGSEDISQDTTIPYGTQLVLPNVLIILNFLSKSIERTTKDFSKAKGKLGKISPVSNVELSVLSKISPHITDSEQSLILVRLMLPILNATQKEESQVGMLKSIKNLLQNLEDPMVFYGQFSRLFSSLRGREARTELCKVFLSIAGKNGSVSEHAQLLHGLNSWNKKQLDEPDFERRLDSFSKAGKLVQEAEACPELVMPLLLNATYTAMSTSDLALRYSAMGFVRTMVDTVEKKDDGQSGNWFDVLVVGCLLPALKEAVKLKVEGARNEFVLVLGSLVKKFEHPKLNELRPLANDDPEVDFFENIVHIQVHRRIRALRRFSSACAETTFSNHTLSSIILPLVTHFVYEYKAVKDHNVVTEAINAISAIATQLSWPKYSALLRHYLRLLPREKEIQKIIVRIVVSILESFHFDLTTLQETDIAGEFEPSGATKTRVENGKETPEDVEENDDEEGENVDKSREDVECPMKLKLKIHSSITTKILPQLHKCLTKKIQSSDFHRLSGRKEDDEDEILRVPIVLAMIKLLQSLPKKTLETNLPG</sequence>
<dbReference type="GO" id="GO:0030686">
    <property type="term" value="C:90S preribosome"/>
    <property type="evidence" value="ECO:0007669"/>
    <property type="project" value="TreeGrafter"/>
</dbReference>
<organism evidence="2 3">
    <name type="scientific">Paramuricea clavata</name>
    <name type="common">Red gorgonian</name>
    <name type="synonym">Violescent sea-whip</name>
    <dbReference type="NCBI Taxonomy" id="317549"/>
    <lineage>
        <taxon>Eukaryota</taxon>
        <taxon>Metazoa</taxon>
        <taxon>Cnidaria</taxon>
        <taxon>Anthozoa</taxon>
        <taxon>Octocorallia</taxon>
        <taxon>Malacalcyonacea</taxon>
        <taxon>Plexauridae</taxon>
        <taxon>Paramuricea</taxon>
    </lineage>
</organism>
<dbReference type="OrthoDB" id="360653at2759"/>
<dbReference type="Proteomes" id="UP001152795">
    <property type="component" value="Unassembled WGS sequence"/>
</dbReference>
<dbReference type="InterPro" id="IPR011989">
    <property type="entry name" value="ARM-like"/>
</dbReference>
<evidence type="ECO:0000256" key="1">
    <source>
        <dbReference type="SAM" id="MobiDB-lite"/>
    </source>
</evidence>
<gene>
    <name evidence="2" type="ORF">PACLA_8A004206</name>
</gene>
<dbReference type="Gene3D" id="1.25.10.10">
    <property type="entry name" value="Leucine-rich Repeat Variant"/>
    <property type="match status" value="1"/>
</dbReference>
<accession>A0A6S7IF76</accession>
<dbReference type="Pfam" id="PF07539">
    <property type="entry name" value="UTP20_N"/>
    <property type="match status" value="1"/>
</dbReference>